<accession>A0AA37CTX6</accession>
<name>A0AA37CTX6_AERCA</name>
<evidence type="ECO:0000256" key="1">
    <source>
        <dbReference type="SAM" id="MobiDB-lite"/>
    </source>
</evidence>
<reference evidence="2" key="1">
    <citation type="submission" date="2021-07" db="EMBL/GenBank/DDBJ databases">
        <title>Draft genome sequence of carbapenem-resistant Aeromonas spp. in Japan.</title>
        <authorList>
            <person name="Maehana S."/>
            <person name="Suzuki M."/>
            <person name="Kitasato H."/>
        </authorList>
    </citation>
    <scope>NUCLEOTIDE SEQUENCE</scope>
    <source>
        <strain evidence="2">KAM351</strain>
    </source>
</reference>
<evidence type="ECO:0000313" key="3">
    <source>
        <dbReference type="Proteomes" id="UP000886934"/>
    </source>
</evidence>
<comment type="caution">
    <text evidence="2">The sequence shown here is derived from an EMBL/GenBank/DDBJ whole genome shotgun (WGS) entry which is preliminary data.</text>
</comment>
<feature type="region of interest" description="Disordered" evidence="1">
    <location>
        <begin position="29"/>
        <end position="49"/>
    </location>
</feature>
<dbReference type="Proteomes" id="UP000886934">
    <property type="component" value="Unassembled WGS sequence"/>
</dbReference>
<evidence type="ECO:0000313" key="2">
    <source>
        <dbReference type="EMBL" id="GJA61767.1"/>
    </source>
</evidence>
<protein>
    <submittedName>
        <fullName evidence="2">Uncharacterized protein</fullName>
    </submittedName>
</protein>
<proteinExistence type="predicted"/>
<gene>
    <name evidence="2" type="ORF">KAM351_03780</name>
</gene>
<sequence length="73" mass="7910">MVKRGKRGDQGTVGRDRSRVLAVPHPEAASVKTVSHLTNKREPEGCRYKKGPSRALRRCAGQVAGTAPLVGRF</sequence>
<dbReference type="AlphaFoldDB" id="A0AA37CTX6"/>
<organism evidence="2 3">
    <name type="scientific">Aeromonas caviae</name>
    <name type="common">Aeromonas punctata</name>
    <dbReference type="NCBI Taxonomy" id="648"/>
    <lineage>
        <taxon>Bacteria</taxon>
        <taxon>Pseudomonadati</taxon>
        <taxon>Pseudomonadota</taxon>
        <taxon>Gammaproteobacteria</taxon>
        <taxon>Aeromonadales</taxon>
        <taxon>Aeromonadaceae</taxon>
        <taxon>Aeromonas</taxon>
    </lineage>
</organism>
<dbReference type="EMBL" id="BPNN01000003">
    <property type="protein sequence ID" value="GJA61767.1"/>
    <property type="molecule type" value="Genomic_DNA"/>
</dbReference>